<organism evidence="1">
    <name type="scientific">Anguilla anguilla</name>
    <name type="common">European freshwater eel</name>
    <name type="synonym">Muraena anguilla</name>
    <dbReference type="NCBI Taxonomy" id="7936"/>
    <lineage>
        <taxon>Eukaryota</taxon>
        <taxon>Metazoa</taxon>
        <taxon>Chordata</taxon>
        <taxon>Craniata</taxon>
        <taxon>Vertebrata</taxon>
        <taxon>Euteleostomi</taxon>
        <taxon>Actinopterygii</taxon>
        <taxon>Neopterygii</taxon>
        <taxon>Teleostei</taxon>
        <taxon>Anguilliformes</taxon>
        <taxon>Anguillidae</taxon>
        <taxon>Anguilla</taxon>
    </lineage>
</organism>
<accession>A0A0E9QQI6</accession>
<reference evidence="1" key="1">
    <citation type="submission" date="2014-11" db="EMBL/GenBank/DDBJ databases">
        <authorList>
            <person name="Amaro Gonzalez C."/>
        </authorList>
    </citation>
    <scope>NUCLEOTIDE SEQUENCE</scope>
</reference>
<reference evidence="1" key="2">
    <citation type="journal article" date="2015" name="Fish Shellfish Immunol.">
        <title>Early steps in the European eel (Anguilla anguilla)-Vibrio vulnificus interaction in the gills: Role of the RtxA13 toxin.</title>
        <authorList>
            <person name="Callol A."/>
            <person name="Pajuelo D."/>
            <person name="Ebbesson L."/>
            <person name="Teles M."/>
            <person name="MacKenzie S."/>
            <person name="Amaro C."/>
        </authorList>
    </citation>
    <scope>NUCLEOTIDE SEQUENCE</scope>
</reference>
<dbReference type="EMBL" id="GBXM01089483">
    <property type="protein sequence ID" value="JAH19094.1"/>
    <property type="molecule type" value="Transcribed_RNA"/>
</dbReference>
<name>A0A0E9QQI6_ANGAN</name>
<sequence>MVEVGTSTKTISVTLRGHFVFAGTLPVNGLGSMFMTGTLVYSPLSALAKIAEVSSPEERNFLRIRLSLQMELCSSSFQQFVIQQLVCMRRILKSTSRVGRMK</sequence>
<protein>
    <submittedName>
        <fullName evidence="1">Uncharacterized protein</fullName>
    </submittedName>
</protein>
<evidence type="ECO:0000313" key="1">
    <source>
        <dbReference type="EMBL" id="JAH19094.1"/>
    </source>
</evidence>
<proteinExistence type="predicted"/>
<dbReference type="AlphaFoldDB" id="A0A0E9QQI6"/>